<dbReference type="Pfam" id="PF09523">
    <property type="entry name" value="DUF2390"/>
    <property type="match status" value="1"/>
</dbReference>
<dbReference type="AlphaFoldDB" id="A0A1E5E6H5"/>
<dbReference type="STRING" id="1188252.A1QC_03635"/>
<dbReference type="RefSeq" id="WP_017025419.1">
    <property type="nucleotide sequence ID" value="NZ_AJYK02000003.1"/>
</dbReference>
<sequence>MNQYSPLPLTLERLWQFSLQHYSVRDTKEACLHLQNHHQGNVNLILLLKWLDEHQLAFSEDQWVQLEVAIERTESLLHQFRYYRRKAKPHLPDTLYRESLQFELQLERQQQSDLVTCLNQLTLTPQAGVPMSHQYCLKQNAKHLCEHFYSTTTHP</sequence>
<evidence type="ECO:0000313" key="1">
    <source>
        <dbReference type="EMBL" id="OEF30092.1"/>
    </source>
</evidence>
<keyword evidence="2" id="KW-1185">Reference proteome</keyword>
<comment type="caution">
    <text evidence="1">The sequence shown here is derived from an EMBL/GenBank/DDBJ whole genome shotgun (WGS) entry which is preliminary data.</text>
</comment>
<organism evidence="1 2">
    <name type="scientific">Vibrio rumoiensis 1S-45</name>
    <dbReference type="NCBI Taxonomy" id="1188252"/>
    <lineage>
        <taxon>Bacteria</taxon>
        <taxon>Pseudomonadati</taxon>
        <taxon>Pseudomonadota</taxon>
        <taxon>Gammaproteobacteria</taxon>
        <taxon>Vibrionales</taxon>
        <taxon>Vibrionaceae</taxon>
        <taxon>Vibrio</taxon>
    </lineage>
</organism>
<gene>
    <name evidence="1" type="ORF">A1QC_03635</name>
</gene>
<dbReference type="InterPro" id="IPR012659">
    <property type="entry name" value="CHP02444"/>
</dbReference>
<dbReference type="EMBL" id="AJYK02000003">
    <property type="protein sequence ID" value="OEF30092.1"/>
    <property type="molecule type" value="Genomic_DNA"/>
</dbReference>
<accession>A0A1E5E6H5</accession>
<reference evidence="1 2" key="1">
    <citation type="journal article" date="2012" name="Science">
        <title>Ecological populations of bacteria act as socially cohesive units of antibiotic production and resistance.</title>
        <authorList>
            <person name="Cordero O.X."/>
            <person name="Wildschutte H."/>
            <person name="Kirkup B."/>
            <person name="Proehl S."/>
            <person name="Ngo L."/>
            <person name="Hussain F."/>
            <person name="Le Roux F."/>
            <person name="Mincer T."/>
            <person name="Polz M.F."/>
        </authorList>
    </citation>
    <scope>NUCLEOTIDE SEQUENCE [LARGE SCALE GENOMIC DNA]</scope>
    <source>
        <strain evidence="1 2">1S-45</strain>
    </source>
</reference>
<protein>
    <submittedName>
        <fullName evidence="1">TIGR02444 family protein</fullName>
    </submittedName>
</protein>
<dbReference type="eggNOG" id="COG5589">
    <property type="taxonomic scope" value="Bacteria"/>
</dbReference>
<evidence type="ECO:0000313" key="2">
    <source>
        <dbReference type="Proteomes" id="UP000094070"/>
    </source>
</evidence>
<dbReference type="NCBIfam" id="TIGR02444">
    <property type="entry name" value="TIGR02444 family protein"/>
    <property type="match status" value="1"/>
</dbReference>
<name>A0A1E5E6H5_9VIBR</name>
<dbReference type="OrthoDB" id="5795846at2"/>
<dbReference type="Proteomes" id="UP000094070">
    <property type="component" value="Unassembled WGS sequence"/>
</dbReference>
<proteinExistence type="predicted"/>